<sequence length="593" mass="63934">MSTTDPRHDDATHDDATHDDAPHDAPDRHSDQDAARLDHGPADHMSTPEPEAPSAASLPTLGVVGTLRWTWRQLTSMRVALMLLMLLAIVSVPGSVLPQKPVDRPAVARYIVENPTLGPLLDRLGFFDVYASAWFSAVYLLLFISLVGCILPRTRVHLRALRARPPRTPRRFDRFTVRGEVVVAAAPDDVVAAARAALRGPVRLLPRFRVDDDVEAGGARTVAAERGYVRESGNLLFHLALVGILVSVATGQLLHYRGQALVVEGRGFANSVTDYDTFEAGTAFDPRSLVPFTLTLDRFTSEFTPDARALDFLAEVTVAEPGEEPREADIRVNSPLTVGEAKVYLQGNGYAPDVTVRDAAGEVAFAGAVPFLPEDPVYTSRGVVKVPDVSTGEQIGLVGYLLPTAEVTEAGARSIYPQPFEPLLVLTVWTGDLGLDDGVPQNVYELDDSEMTNLLDDEGRPVTLFVRPGQTVDLPDGLGSFTWEGLPRFVALDLRHDPALTWILVSSLLALAGLSLSLFAPRRRLWLRIAPGEGRTVVTAAALARSDDVGLQAELDRLLGAVGERCGPVLEPAAHDSDDDAPARAGAGGRHDL</sequence>
<feature type="region of interest" description="Disordered" evidence="6">
    <location>
        <begin position="570"/>
        <end position="593"/>
    </location>
</feature>
<evidence type="ECO:0000256" key="6">
    <source>
        <dbReference type="SAM" id="MobiDB-lite"/>
    </source>
</evidence>
<comment type="subcellular location">
    <subcellularLocation>
        <location evidence="1">Membrane</location>
        <topology evidence="1">Multi-pass membrane protein</topology>
    </subcellularLocation>
</comment>
<feature type="transmembrane region" description="Helical" evidence="7">
    <location>
        <begin position="79"/>
        <end position="97"/>
    </location>
</feature>
<feature type="compositionally biased region" description="Basic and acidic residues" evidence="6">
    <location>
        <begin position="1"/>
        <end position="42"/>
    </location>
</feature>
<evidence type="ECO:0000256" key="7">
    <source>
        <dbReference type="SAM" id="Phobius"/>
    </source>
</evidence>
<keyword evidence="5 7" id="KW-0472">Membrane</keyword>
<feature type="transmembrane region" description="Helical" evidence="7">
    <location>
        <begin position="129"/>
        <end position="151"/>
    </location>
</feature>
<feature type="transmembrane region" description="Helical" evidence="7">
    <location>
        <begin position="235"/>
        <end position="254"/>
    </location>
</feature>
<gene>
    <name evidence="9" type="ORF">N866_04815</name>
</gene>
<evidence type="ECO:0000259" key="8">
    <source>
        <dbReference type="Pfam" id="PF05140"/>
    </source>
</evidence>
<feature type="domain" description="ResB-like" evidence="8">
    <location>
        <begin position="77"/>
        <end position="556"/>
    </location>
</feature>
<accession>A0A021VUV5</accession>
<evidence type="ECO:0000256" key="1">
    <source>
        <dbReference type="ARBA" id="ARBA00004141"/>
    </source>
</evidence>
<dbReference type="PANTHER" id="PTHR31566">
    <property type="entry name" value="CYTOCHROME C BIOGENESIS PROTEIN CCS1, CHLOROPLASTIC"/>
    <property type="match status" value="1"/>
</dbReference>
<dbReference type="PANTHER" id="PTHR31566:SF0">
    <property type="entry name" value="CYTOCHROME C BIOGENESIS PROTEIN CCS1, CHLOROPLASTIC"/>
    <property type="match status" value="1"/>
</dbReference>
<dbReference type="GO" id="GO:0016020">
    <property type="term" value="C:membrane"/>
    <property type="evidence" value="ECO:0007669"/>
    <property type="project" value="UniProtKB-SubCell"/>
</dbReference>
<dbReference type="InterPro" id="IPR007816">
    <property type="entry name" value="ResB-like_domain"/>
</dbReference>
<dbReference type="EMBL" id="AXCW01000160">
    <property type="protein sequence ID" value="EYR62842.1"/>
    <property type="molecule type" value="Genomic_DNA"/>
</dbReference>
<evidence type="ECO:0000313" key="9">
    <source>
        <dbReference type="EMBL" id="EYR62842.1"/>
    </source>
</evidence>
<feature type="region of interest" description="Disordered" evidence="6">
    <location>
        <begin position="1"/>
        <end position="57"/>
    </location>
</feature>
<dbReference type="Proteomes" id="UP000019753">
    <property type="component" value="Unassembled WGS sequence"/>
</dbReference>
<evidence type="ECO:0000256" key="4">
    <source>
        <dbReference type="ARBA" id="ARBA00022989"/>
    </source>
</evidence>
<dbReference type="Pfam" id="PF05140">
    <property type="entry name" value="ResB"/>
    <property type="match status" value="1"/>
</dbReference>
<name>A0A021VUV5_9CELL</name>
<comment type="caution">
    <text evidence="9">The sequence shown here is derived from an EMBL/GenBank/DDBJ whole genome shotgun (WGS) entry which is preliminary data.</text>
</comment>
<keyword evidence="10" id="KW-1185">Reference proteome</keyword>
<evidence type="ECO:0000256" key="5">
    <source>
        <dbReference type="ARBA" id="ARBA00023136"/>
    </source>
</evidence>
<proteinExistence type="predicted"/>
<feature type="compositionally biased region" description="Low complexity" evidence="6">
    <location>
        <begin position="47"/>
        <end position="57"/>
    </location>
</feature>
<dbReference type="InterPro" id="IPR023494">
    <property type="entry name" value="Cyt_c_bgen_Ccs1/CcsB/ResB"/>
</dbReference>
<feature type="transmembrane region" description="Helical" evidence="7">
    <location>
        <begin position="499"/>
        <end position="520"/>
    </location>
</feature>
<keyword evidence="4 7" id="KW-1133">Transmembrane helix</keyword>
<dbReference type="AlphaFoldDB" id="A0A021VUV5"/>
<keyword evidence="2 7" id="KW-0812">Transmembrane</keyword>
<dbReference type="RefSeq" id="WP_425393960.1">
    <property type="nucleotide sequence ID" value="NZ_AXCW01000160.1"/>
</dbReference>
<evidence type="ECO:0000256" key="2">
    <source>
        <dbReference type="ARBA" id="ARBA00022692"/>
    </source>
</evidence>
<keyword evidence="3" id="KW-0201">Cytochrome c-type biogenesis</keyword>
<dbReference type="GO" id="GO:0017004">
    <property type="term" value="P:cytochrome complex assembly"/>
    <property type="evidence" value="ECO:0007669"/>
    <property type="project" value="UniProtKB-KW"/>
</dbReference>
<evidence type="ECO:0000313" key="10">
    <source>
        <dbReference type="Proteomes" id="UP000019753"/>
    </source>
</evidence>
<reference evidence="9 10" key="1">
    <citation type="submission" date="2014-01" db="EMBL/GenBank/DDBJ databases">
        <title>Actinotalea ferrariae CF5-4.</title>
        <authorList>
            <person name="Chen F."/>
            <person name="Li Y."/>
            <person name="Wang G."/>
        </authorList>
    </citation>
    <scope>NUCLEOTIDE SEQUENCE [LARGE SCALE GENOMIC DNA]</scope>
    <source>
        <strain evidence="9 10">CF5-4</strain>
    </source>
</reference>
<organism evidence="9 10">
    <name type="scientific">Actinotalea ferrariae CF5-4</name>
    <dbReference type="NCBI Taxonomy" id="948458"/>
    <lineage>
        <taxon>Bacteria</taxon>
        <taxon>Bacillati</taxon>
        <taxon>Actinomycetota</taxon>
        <taxon>Actinomycetes</taxon>
        <taxon>Micrococcales</taxon>
        <taxon>Cellulomonadaceae</taxon>
        <taxon>Actinotalea</taxon>
    </lineage>
</organism>
<evidence type="ECO:0000256" key="3">
    <source>
        <dbReference type="ARBA" id="ARBA00022748"/>
    </source>
</evidence>
<protein>
    <submittedName>
        <fullName evidence="9">Cytochrome C biogenesis protein ResB</fullName>
    </submittedName>
</protein>